<evidence type="ECO:0000259" key="4">
    <source>
        <dbReference type="Pfam" id="PF00717"/>
    </source>
</evidence>
<keyword evidence="3" id="KW-0804">Transcription</keyword>
<reference evidence="5 6" key="1">
    <citation type="submission" date="2019-12" db="EMBL/GenBank/DDBJ databases">
        <title>Genomic-based taxomic classification of the family Erythrobacteraceae.</title>
        <authorList>
            <person name="Xu L."/>
        </authorList>
    </citation>
    <scope>NUCLEOTIDE SEQUENCE [LARGE SCALE GENOMIC DNA]</scope>
    <source>
        <strain evidence="5 6">JCM 16677</strain>
    </source>
</reference>
<dbReference type="GO" id="GO:0003677">
    <property type="term" value="F:DNA binding"/>
    <property type="evidence" value="ECO:0007669"/>
    <property type="project" value="UniProtKB-KW"/>
</dbReference>
<proteinExistence type="predicted"/>
<dbReference type="PANTHER" id="PTHR40661">
    <property type="match status" value="1"/>
</dbReference>
<dbReference type="InterPro" id="IPR039418">
    <property type="entry name" value="LexA-like"/>
</dbReference>
<organism evidence="5 6">
    <name type="scientific">Parerythrobacter jejuensis</name>
    <dbReference type="NCBI Taxonomy" id="795812"/>
    <lineage>
        <taxon>Bacteria</taxon>
        <taxon>Pseudomonadati</taxon>
        <taxon>Pseudomonadota</taxon>
        <taxon>Alphaproteobacteria</taxon>
        <taxon>Sphingomonadales</taxon>
        <taxon>Erythrobacteraceae</taxon>
        <taxon>Parerythrobacter</taxon>
    </lineage>
</organism>
<dbReference type="Proteomes" id="UP000446786">
    <property type="component" value="Unassembled WGS sequence"/>
</dbReference>
<dbReference type="Pfam" id="PF00717">
    <property type="entry name" value="Peptidase_S24"/>
    <property type="match status" value="1"/>
</dbReference>
<evidence type="ECO:0000256" key="2">
    <source>
        <dbReference type="ARBA" id="ARBA00023125"/>
    </source>
</evidence>
<evidence type="ECO:0000256" key="1">
    <source>
        <dbReference type="ARBA" id="ARBA00023015"/>
    </source>
</evidence>
<evidence type="ECO:0000313" key="6">
    <source>
        <dbReference type="Proteomes" id="UP000446786"/>
    </source>
</evidence>
<dbReference type="SUPFAM" id="SSF51306">
    <property type="entry name" value="LexA/Signal peptidase"/>
    <property type="match status" value="1"/>
</dbReference>
<name>A0A845AWF2_9SPHN</name>
<dbReference type="EMBL" id="WTYE01000001">
    <property type="protein sequence ID" value="MXP32836.1"/>
    <property type="molecule type" value="Genomic_DNA"/>
</dbReference>
<dbReference type="AlphaFoldDB" id="A0A845AWF2"/>
<keyword evidence="2" id="KW-0238">DNA-binding</keyword>
<dbReference type="OrthoDB" id="528805at2"/>
<sequence>MKDDGKTGRSSVNGQIPDSAQSRLLALAQEKGTSLSRLSALIGRNSSYLQQFIRKGSPKKLEEGDRRVLAEFFGVPEADLGGSEEKSYTGLSATLRDEDFVAIPRLTIAVAAGPGQFAGDESPFDNFGFSGRWLRDNGFDPKMLSSVTVEGDSMEPLLRHGDEILVDRSPGTLRDGIHVVRMGEALMVKRLARAGQERVSLLSQNLAYPPLDVAMEDIEVIGRVVWKSGRL</sequence>
<dbReference type="InterPro" id="IPR036286">
    <property type="entry name" value="LexA/Signal_pep-like_sf"/>
</dbReference>
<dbReference type="InterPro" id="IPR015927">
    <property type="entry name" value="Peptidase_S24_S26A/B/C"/>
</dbReference>
<accession>A0A845AWF2</accession>
<dbReference type="Gene3D" id="2.10.109.10">
    <property type="entry name" value="Umud Fragment, subunit A"/>
    <property type="match status" value="1"/>
</dbReference>
<evidence type="ECO:0000313" key="5">
    <source>
        <dbReference type="EMBL" id="MXP32836.1"/>
    </source>
</evidence>
<dbReference type="RefSeq" id="WP_160780136.1">
    <property type="nucleotide sequence ID" value="NZ_BAAAZF010000001.1"/>
</dbReference>
<dbReference type="CDD" id="cd06529">
    <property type="entry name" value="S24_LexA-like"/>
    <property type="match status" value="1"/>
</dbReference>
<gene>
    <name evidence="5" type="ORF">GRI94_13480</name>
</gene>
<comment type="caution">
    <text evidence="5">The sequence shown here is derived from an EMBL/GenBank/DDBJ whole genome shotgun (WGS) entry which is preliminary data.</text>
</comment>
<feature type="domain" description="Peptidase S24/S26A/S26B/S26C" evidence="4">
    <location>
        <begin position="109"/>
        <end position="225"/>
    </location>
</feature>
<evidence type="ECO:0000256" key="3">
    <source>
        <dbReference type="ARBA" id="ARBA00023163"/>
    </source>
</evidence>
<protein>
    <submittedName>
        <fullName evidence="5">Transcriptional regulator</fullName>
    </submittedName>
</protein>
<keyword evidence="6" id="KW-1185">Reference proteome</keyword>
<dbReference type="PANTHER" id="PTHR40661:SF3">
    <property type="entry name" value="FELS-1 PROPHAGE TRANSCRIPTIONAL REGULATOR"/>
    <property type="match status" value="1"/>
</dbReference>
<keyword evidence="1" id="KW-0805">Transcription regulation</keyword>